<keyword evidence="4" id="KW-1185">Reference proteome</keyword>
<evidence type="ECO:0000313" key="3">
    <source>
        <dbReference type="Proteomes" id="UP000181873"/>
    </source>
</evidence>
<dbReference type="InterPro" id="IPR015867">
    <property type="entry name" value="N-reg_PII/ATP_PRibTrfase_C"/>
</dbReference>
<protein>
    <submittedName>
        <fullName evidence="2">Cytochrome C biogenesis protein</fullName>
    </submittedName>
    <submittedName>
        <fullName evidence="1">Divalent cation tolerance protein CutA</fullName>
    </submittedName>
</protein>
<dbReference type="InterPro" id="IPR036069">
    <property type="entry name" value="DUF34/NIF3_sf"/>
</dbReference>
<dbReference type="EMBL" id="CP034548">
    <property type="protein sequence ID" value="AZQ47516.1"/>
    <property type="molecule type" value="Genomic_DNA"/>
</dbReference>
<dbReference type="PANTHER" id="PTHR41774:SF1">
    <property type="entry name" value="NGG1P INTERACTING FACTOR NIF3"/>
    <property type="match status" value="1"/>
</dbReference>
<accession>A0A1J9TWR1</accession>
<dbReference type="AlphaFoldDB" id="A0A1J9TWR1"/>
<dbReference type="SUPFAM" id="SSF102705">
    <property type="entry name" value="NIF3 (NGG1p interacting factor 3)-like"/>
    <property type="match status" value="1"/>
</dbReference>
<dbReference type="Proteomes" id="UP000181873">
    <property type="component" value="Unassembled WGS sequence"/>
</dbReference>
<organism evidence="2 3">
    <name type="scientific">Bacillus albus</name>
    <dbReference type="NCBI Taxonomy" id="2026189"/>
    <lineage>
        <taxon>Bacteria</taxon>
        <taxon>Bacillati</taxon>
        <taxon>Bacillota</taxon>
        <taxon>Bacilli</taxon>
        <taxon>Bacillales</taxon>
        <taxon>Bacillaceae</taxon>
        <taxon>Bacillus</taxon>
        <taxon>Bacillus cereus group</taxon>
    </lineage>
</organism>
<dbReference type="Gene3D" id="3.30.70.120">
    <property type="match status" value="1"/>
</dbReference>
<evidence type="ECO:0000313" key="2">
    <source>
        <dbReference type="EMBL" id="OJD56367.1"/>
    </source>
</evidence>
<sequence length="112" mass="13085">MQFSEVKIEVFIPEEYIEILRDELNRIGACKTGKYDHCLSYSSVKGYWRLLDDAAPFNGEIGQICEGQECKIEIKCKQDFVKDALEVINEIHPYETPMIYIIPILNDYFNQI</sequence>
<dbReference type="Proteomes" id="UP000272492">
    <property type="component" value="Chromosome"/>
</dbReference>
<evidence type="ECO:0000313" key="1">
    <source>
        <dbReference type="EMBL" id="AZQ47516.1"/>
    </source>
</evidence>
<dbReference type="InterPro" id="IPR004323">
    <property type="entry name" value="Ion_tolerance_CutA"/>
</dbReference>
<gene>
    <name evidence="2" type="ORF">BAU25_03545</name>
    <name evidence="1" type="ORF">EJW27_13775</name>
</gene>
<proteinExistence type="predicted"/>
<dbReference type="PANTHER" id="PTHR41774">
    <property type="match status" value="1"/>
</dbReference>
<dbReference type="Pfam" id="PF03091">
    <property type="entry name" value="CutA1"/>
    <property type="match status" value="1"/>
</dbReference>
<name>A0A1J9TWR1_9BACI</name>
<dbReference type="GeneID" id="83636354"/>
<reference evidence="1 4" key="2">
    <citation type="submission" date="2018-12" db="EMBL/GenBank/DDBJ databases">
        <authorList>
            <person name="Wang H."/>
            <person name="Peng S."/>
            <person name="Yu X."/>
            <person name="Li X."/>
        </authorList>
    </citation>
    <scope>NUCLEOTIDE SEQUENCE [LARGE SCALE GENOMIC DNA]</scope>
    <source>
        <strain evidence="1 4">PFYN01</strain>
    </source>
</reference>
<dbReference type="GO" id="GO:0010038">
    <property type="term" value="P:response to metal ion"/>
    <property type="evidence" value="ECO:0007669"/>
    <property type="project" value="InterPro"/>
</dbReference>
<evidence type="ECO:0000313" key="4">
    <source>
        <dbReference type="Proteomes" id="UP000272492"/>
    </source>
</evidence>
<reference evidence="2 3" key="1">
    <citation type="submission" date="2016-06" db="EMBL/GenBank/DDBJ databases">
        <title>First insights into the genetic diversity and population structure of in the Bacillus cereus group bacteria from diverse marine environments.</title>
        <authorList>
            <person name="Liu Y."/>
            <person name="Lai Q."/>
            <person name="Shao Z."/>
        </authorList>
    </citation>
    <scope>NUCLEOTIDE SEQUENCE [LARGE SCALE GENOMIC DNA]</scope>
    <source>
        <strain evidence="2 3">N35-10-2</strain>
    </source>
</reference>
<dbReference type="EMBL" id="MAOE01000132">
    <property type="protein sequence ID" value="OJD56367.1"/>
    <property type="molecule type" value="Genomic_DNA"/>
</dbReference>
<dbReference type="RefSeq" id="WP_071759351.1">
    <property type="nucleotide sequence ID" value="NZ_CBCSIO010000017.1"/>
</dbReference>